<dbReference type="STRING" id="1121279.SAMN02745887_01786"/>
<dbReference type="Proteomes" id="UP000186513">
    <property type="component" value="Unassembled WGS sequence"/>
</dbReference>
<dbReference type="Pfam" id="PF01121">
    <property type="entry name" value="CoaE"/>
    <property type="match status" value="1"/>
</dbReference>
<keyword evidence="5" id="KW-0963">Cytoplasm</keyword>
<keyword evidence="5 7" id="KW-0418">Kinase</keyword>
<keyword evidence="8" id="KW-1185">Reference proteome</keyword>
<comment type="catalytic activity">
    <reaction evidence="5">
        <text>3'-dephospho-CoA + ATP = ADP + CoA + H(+)</text>
        <dbReference type="Rhea" id="RHEA:18245"/>
        <dbReference type="ChEBI" id="CHEBI:15378"/>
        <dbReference type="ChEBI" id="CHEBI:30616"/>
        <dbReference type="ChEBI" id="CHEBI:57287"/>
        <dbReference type="ChEBI" id="CHEBI:57328"/>
        <dbReference type="ChEBI" id="CHEBI:456216"/>
        <dbReference type="EC" id="2.7.1.24"/>
    </reaction>
</comment>
<dbReference type="RefSeq" id="WP_084658370.1">
    <property type="nucleotide sequence ID" value="NZ_FPKR01000006.1"/>
</dbReference>
<dbReference type="InterPro" id="IPR001977">
    <property type="entry name" value="Depp_CoAkinase"/>
</dbReference>
<dbReference type="EMBL" id="FPKR01000006">
    <property type="protein sequence ID" value="SFZ75903.1"/>
    <property type="molecule type" value="Genomic_DNA"/>
</dbReference>
<evidence type="ECO:0000313" key="8">
    <source>
        <dbReference type="Proteomes" id="UP000186513"/>
    </source>
</evidence>
<evidence type="ECO:0000256" key="2">
    <source>
        <dbReference type="ARBA" id="ARBA00022741"/>
    </source>
</evidence>
<keyword evidence="5" id="KW-0808">Transferase</keyword>
<dbReference type="OrthoDB" id="9812943at2"/>
<evidence type="ECO:0000256" key="1">
    <source>
        <dbReference type="ARBA" id="ARBA00009018"/>
    </source>
</evidence>
<keyword evidence="3 5" id="KW-0067">ATP-binding</keyword>
<reference evidence="7 8" key="1">
    <citation type="submission" date="2016-11" db="EMBL/GenBank/DDBJ databases">
        <authorList>
            <person name="Jaros S."/>
            <person name="Januszkiewicz K."/>
            <person name="Wedrychowicz H."/>
        </authorList>
    </citation>
    <scope>NUCLEOTIDE SEQUENCE [LARGE SCALE GENOMIC DNA]</scope>
    <source>
        <strain evidence="7 8">DSM 18899</strain>
    </source>
</reference>
<organism evidence="7 8">
    <name type="scientific">Chitinimonas taiwanensis DSM 18899</name>
    <dbReference type="NCBI Taxonomy" id="1121279"/>
    <lineage>
        <taxon>Bacteria</taxon>
        <taxon>Pseudomonadati</taxon>
        <taxon>Pseudomonadota</taxon>
        <taxon>Betaproteobacteria</taxon>
        <taxon>Neisseriales</taxon>
        <taxon>Chitinibacteraceae</taxon>
        <taxon>Chitinimonas</taxon>
    </lineage>
</organism>
<evidence type="ECO:0000256" key="6">
    <source>
        <dbReference type="NCBIfam" id="TIGR00152"/>
    </source>
</evidence>
<feature type="binding site" evidence="5">
    <location>
        <begin position="11"/>
        <end position="16"/>
    </location>
    <ligand>
        <name>ATP</name>
        <dbReference type="ChEBI" id="CHEBI:30616"/>
    </ligand>
</feature>
<dbReference type="CDD" id="cd02022">
    <property type="entry name" value="DPCK"/>
    <property type="match status" value="1"/>
</dbReference>
<evidence type="ECO:0000256" key="5">
    <source>
        <dbReference type="HAMAP-Rule" id="MF_00376"/>
    </source>
</evidence>
<dbReference type="UniPathway" id="UPA00241">
    <property type="reaction ID" value="UER00356"/>
</dbReference>
<gene>
    <name evidence="5" type="primary">coaE</name>
    <name evidence="7" type="ORF">SAMN02745887_01786</name>
</gene>
<dbReference type="NCBIfam" id="TIGR00152">
    <property type="entry name" value="dephospho-CoA kinase"/>
    <property type="match status" value="1"/>
</dbReference>
<protein>
    <recommendedName>
        <fullName evidence="5 6">Dephospho-CoA kinase</fullName>
        <ecNumber evidence="5 6">2.7.1.24</ecNumber>
    </recommendedName>
    <alternativeName>
        <fullName evidence="5">Dephosphocoenzyme A kinase</fullName>
    </alternativeName>
</protein>
<comment type="subcellular location">
    <subcellularLocation>
        <location evidence="5">Cytoplasm</location>
    </subcellularLocation>
</comment>
<sequence>MRIIGLTGGIGSGKSTVAEAFVALGAALVDTDQIAHALSQAGQAGAKAVAQLFGDDYLNDAGSIDRAKLRKRIFTDAAAKQRLESALHPLIYAEAIRQLAALPDSVPYALLAVPLLFETGSYAGIIDQSLLVDCPEELQIRRVMARSQLSRDEVLAIMHQQLPRAAKLALADEVILNDADLDSLLEKVKELHKKYTQAHESEQDSA</sequence>
<evidence type="ECO:0000256" key="4">
    <source>
        <dbReference type="ARBA" id="ARBA00022993"/>
    </source>
</evidence>
<dbReference type="PROSITE" id="PS51219">
    <property type="entry name" value="DPCK"/>
    <property type="match status" value="1"/>
</dbReference>
<dbReference type="GO" id="GO:0015937">
    <property type="term" value="P:coenzyme A biosynthetic process"/>
    <property type="evidence" value="ECO:0007669"/>
    <property type="project" value="UniProtKB-UniRule"/>
</dbReference>
<dbReference type="PANTHER" id="PTHR10695">
    <property type="entry name" value="DEPHOSPHO-COA KINASE-RELATED"/>
    <property type="match status" value="1"/>
</dbReference>
<comment type="similarity">
    <text evidence="1 5">Belongs to the CoaE family.</text>
</comment>
<comment type="pathway">
    <text evidence="5">Cofactor biosynthesis; coenzyme A biosynthesis; CoA from (R)-pantothenate: step 5/5.</text>
</comment>
<dbReference type="HAMAP" id="MF_00376">
    <property type="entry name" value="Dephospho_CoA_kinase"/>
    <property type="match status" value="1"/>
</dbReference>
<dbReference type="InterPro" id="IPR027417">
    <property type="entry name" value="P-loop_NTPase"/>
</dbReference>
<evidence type="ECO:0000256" key="3">
    <source>
        <dbReference type="ARBA" id="ARBA00022840"/>
    </source>
</evidence>
<dbReference type="Gene3D" id="3.40.50.300">
    <property type="entry name" value="P-loop containing nucleotide triphosphate hydrolases"/>
    <property type="match status" value="1"/>
</dbReference>
<keyword evidence="4 5" id="KW-0173">Coenzyme A biosynthesis</keyword>
<keyword evidence="2 5" id="KW-0547">Nucleotide-binding</keyword>
<accession>A0A1K2HGL1</accession>
<dbReference type="SUPFAM" id="SSF52540">
    <property type="entry name" value="P-loop containing nucleoside triphosphate hydrolases"/>
    <property type="match status" value="1"/>
</dbReference>
<dbReference type="PANTHER" id="PTHR10695:SF46">
    <property type="entry name" value="BIFUNCTIONAL COENZYME A SYNTHASE-RELATED"/>
    <property type="match status" value="1"/>
</dbReference>
<dbReference type="GO" id="GO:0004140">
    <property type="term" value="F:dephospho-CoA kinase activity"/>
    <property type="evidence" value="ECO:0007669"/>
    <property type="project" value="UniProtKB-UniRule"/>
</dbReference>
<proteinExistence type="inferred from homology"/>
<dbReference type="EC" id="2.7.1.24" evidence="5 6"/>
<dbReference type="AlphaFoldDB" id="A0A1K2HGL1"/>
<comment type="function">
    <text evidence="5">Catalyzes the phosphorylation of the 3'-hydroxyl group of dephosphocoenzyme A to form coenzyme A.</text>
</comment>
<name>A0A1K2HGL1_9NEIS</name>
<dbReference type="GO" id="GO:0005737">
    <property type="term" value="C:cytoplasm"/>
    <property type="evidence" value="ECO:0007669"/>
    <property type="project" value="UniProtKB-SubCell"/>
</dbReference>
<evidence type="ECO:0000313" key="7">
    <source>
        <dbReference type="EMBL" id="SFZ75903.1"/>
    </source>
</evidence>
<dbReference type="GO" id="GO:0005524">
    <property type="term" value="F:ATP binding"/>
    <property type="evidence" value="ECO:0007669"/>
    <property type="project" value="UniProtKB-UniRule"/>
</dbReference>